<evidence type="ECO:0000313" key="5">
    <source>
        <dbReference type="Proteomes" id="UP000245212"/>
    </source>
</evidence>
<evidence type="ECO:0000256" key="1">
    <source>
        <dbReference type="ARBA" id="ARBA00006464"/>
    </source>
</evidence>
<dbReference type="PANTHER" id="PTHR30576:SF0">
    <property type="entry name" value="UNDECAPRENYL-PHOSPHATE N-ACETYLGALACTOSAMINYL 1-PHOSPHATE TRANSFERASE-RELATED"/>
    <property type="match status" value="1"/>
</dbReference>
<dbReference type="InterPro" id="IPR003362">
    <property type="entry name" value="Bact_transf"/>
</dbReference>
<accession>A0A2V1JXV3</accession>
<dbReference type="Pfam" id="PF02397">
    <property type="entry name" value="Bac_transf"/>
    <property type="match status" value="1"/>
</dbReference>
<organism evidence="4 5">
    <name type="scientific">Corticimicrobacter populi</name>
    <dbReference type="NCBI Taxonomy" id="2175229"/>
    <lineage>
        <taxon>Bacteria</taxon>
        <taxon>Pseudomonadati</taxon>
        <taxon>Pseudomonadota</taxon>
        <taxon>Betaproteobacteria</taxon>
        <taxon>Burkholderiales</taxon>
        <taxon>Alcaligenaceae</taxon>
        <taxon>Corticimicrobacter</taxon>
    </lineage>
</organism>
<dbReference type="PANTHER" id="PTHR30576">
    <property type="entry name" value="COLANIC BIOSYNTHESIS UDP-GLUCOSE LIPID CARRIER TRANSFERASE"/>
    <property type="match status" value="1"/>
</dbReference>
<comment type="similarity">
    <text evidence="1">Belongs to the bacterial sugar transferase family.</text>
</comment>
<dbReference type="GO" id="GO:0016780">
    <property type="term" value="F:phosphotransferase activity, for other substituted phosphate groups"/>
    <property type="evidence" value="ECO:0007669"/>
    <property type="project" value="TreeGrafter"/>
</dbReference>
<comment type="caution">
    <text evidence="4">The sequence shown here is derived from an EMBL/GenBank/DDBJ whole genome shotgun (WGS) entry which is preliminary data.</text>
</comment>
<dbReference type="AlphaFoldDB" id="A0A2V1JXV3"/>
<dbReference type="EMBL" id="QETA01000005">
    <property type="protein sequence ID" value="PWF22177.1"/>
    <property type="molecule type" value="Genomic_DNA"/>
</dbReference>
<evidence type="ECO:0000259" key="3">
    <source>
        <dbReference type="Pfam" id="PF02397"/>
    </source>
</evidence>
<name>A0A2V1JXV3_9BURK</name>
<feature type="transmembrane region" description="Helical" evidence="2">
    <location>
        <begin position="193"/>
        <end position="219"/>
    </location>
</feature>
<keyword evidence="2" id="KW-1133">Transmembrane helix</keyword>
<keyword evidence="2" id="KW-0812">Transmembrane</keyword>
<protein>
    <recommendedName>
        <fullName evidence="3">Bacterial sugar transferase domain-containing protein</fullName>
    </recommendedName>
</protein>
<proteinExistence type="inferred from homology"/>
<feature type="domain" description="Bacterial sugar transferase" evidence="3">
    <location>
        <begin position="413"/>
        <end position="594"/>
    </location>
</feature>
<reference evidence="5" key="1">
    <citation type="submission" date="2018-05" db="EMBL/GenBank/DDBJ databases">
        <authorList>
            <person name="Li Y."/>
        </authorList>
    </citation>
    <scope>NUCLEOTIDE SEQUENCE [LARGE SCALE GENOMIC DNA]</scope>
    <source>
        <strain evidence="5">3d-2-2</strain>
    </source>
</reference>
<feature type="transmembrane region" description="Helical" evidence="2">
    <location>
        <begin position="231"/>
        <end position="249"/>
    </location>
</feature>
<evidence type="ECO:0000256" key="2">
    <source>
        <dbReference type="SAM" id="Phobius"/>
    </source>
</evidence>
<evidence type="ECO:0000313" key="4">
    <source>
        <dbReference type="EMBL" id="PWF22177.1"/>
    </source>
</evidence>
<feature type="transmembrane region" description="Helical" evidence="2">
    <location>
        <begin position="261"/>
        <end position="281"/>
    </location>
</feature>
<sequence length="600" mass="67173">MQTTAQSPSSTFPSQYELGLSQKVNIQFDSIRLGHSRARLSVWKVPDNGNLHKYLFPEGIPGAPIQVHILWSPSLPLPTPTETTRTYPGITLDNTCRSLDGNRPVTIPTSRQPLAVPAPSIAIPVSSCKKPATSATRRPYCAGMPNRACNPCARMDFTFSSSHIFPNNLHHTICSGMKSLTPRRFKRLHEQILLSNTFSVLLGWCLTVAFPYVLFWSWAALKNPNAGQRTALIITSIAYLISHVGSIRLRAIYPGGKSAHCIVPQVLLTYAACALITFTLHFTVSRYLLFASSMATLIWLLIEYTITYRYMKLKIAVLPGGRYTDEILNIPFIDARPLKELNLGSYRYDGVVADFSKIDEATQRFLTACALNRTPVYDSKQIFESLTGRVKIHRISENNMGALLPSPAYEHLKTIIDVLIVLVTAPIVLLIGLITATLIRLESPGPAIYTQTRIGRGNQPFTIYKFRSMRFDRDAPEQFAGEADPRITRVGKVIRKLRIDELPQFINVLKGEMSLIGPRPEQPSFVAEYDKKIPFYSYRHIVKPGISGWAQVLHGYTATTDETQVKIEHDFYYIKNCSLALDLIIAILTVRIMLTGFGAR</sequence>
<feature type="transmembrane region" description="Helical" evidence="2">
    <location>
        <begin position="418"/>
        <end position="439"/>
    </location>
</feature>
<dbReference type="Proteomes" id="UP000245212">
    <property type="component" value="Unassembled WGS sequence"/>
</dbReference>
<keyword evidence="2" id="KW-0472">Membrane</keyword>
<feature type="transmembrane region" description="Helical" evidence="2">
    <location>
        <begin position="287"/>
        <end position="306"/>
    </location>
</feature>
<gene>
    <name evidence="4" type="ORF">DD235_12405</name>
</gene>
<keyword evidence="5" id="KW-1185">Reference proteome</keyword>